<accession>A0A074YYD1</accession>
<keyword evidence="13" id="KW-1185">Reference proteome</keyword>
<dbReference type="RefSeq" id="XP_013340339.1">
    <property type="nucleotide sequence ID" value="XM_013484885.1"/>
</dbReference>
<feature type="transmembrane region" description="Helical" evidence="7">
    <location>
        <begin position="120"/>
        <end position="143"/>
    </location>
</feature>
<evidence type="ECO:0000256" key="5">
    <source>
        <dbReference type="ARBA" id="ARBA00022989"/>
    </source>
</evidence>
<evidence type="ECO:0000256" key="3">
    <source>
        <dbReference type="ARBA" id="ARBA00022448"/>
    </source>
</evidence>
<name>A0A074YYD1_AURSE</name>
<feature type="transmembrane region" description="Helical" evidence="7">
    <location>
        <begin position="493"/>
        <end position="513"/>
    </location>
</feature>
<evidence type="ECO:0008006" key="14">
    <source>
        <dbReference type="Google" id="ProtNLM"/>
    </source>
</evidence>
<sequence length="877" mass="98373">MSFSDQSVLNMGASSDAIDAQSEGDNRGGSSSYNKLLSTVIPLLIIAIPMVLAFLYLRQKQRRIYAPRTFLNTLEDEEKTPRPAYGMFDWISAFSKLPDQFVLNHQTLDNYLFIRYFRMLTYICLVGTIITWVFLLRVNYSGGGDQSELDMFTFSNVTDPSKFYWHAGCAYFFLGFVMFVITKETLYYVNLRQAYLTTPRNATRISTRVVLFTGVPEDMRHERWIKADFYGVKRVWLATDCTELESLVDNMNDTAMSLEEAEIKLSTIATKKHLKGEKHFADDPERAGTATQQWVAPKERPSKRIALVGRKQDAIHMYREQLQTAIPKVQALQKRHVQGYEKLLPAVFVEFETQRAAQLAYSDPFWKQPGKMEASTIGLASPKEIVWINLAMGKPERWTRTLIANAVIVLLIVFWSVPVGLVGSLADIDNLSKNFPPLGFVNKLSPGAKGAIGGLLPTLLISAILALVPIICRFIARKAGSITLAQIELRTQGWYFAFQVVQVFLITTFSSGASTVAKEIWNDPAQAPTLLADNLPTASTFYLSFFILQGVAVTASTIFQIVPFLMFNILSPFLDTTPRRKFERFITLTGLSWGDTYPKFTLFAVIAISYSCIAPLVLGFALLGIFFLYLAFRYNVFYVLTMAVDTKGDAYGRALQHLSVGVYLSEICLIGLMSAREATGPAKLMLLLLIFTLIYQTYLNAVLAPLSNSLNDELMAENEEEALAQASEDGATPPIDIHAGETVQPKTTSPYSQNATTNAFISHFKRGGLFAPFLFNGNKSSYPALRRQLWDSFPGKPAPSIPEEVLEHAYHHPAITATPPTLWIVRDEVGVSAQEIKETEKVIEISDEGARFDEKGKIVWDEDDVRKAPIWKDRVEY</sequence>
<feature type="transmembrane region" description="Helical" evidence="7">
    <location>
        <begin position="602"/>
        <end position="630"/>
    </location>
</feature>
<keyword evidence="6 7" id="KW-0472">Membrane</keyword>
<feature type="transmembrane region" description="Helical" evidence="7">
    <location>
        <begin position="402"/>
        <end position="426"/>
    </location>
</feature>
<dbReference type="InParanoid" id="A0A074YYD1"/>
<feature type="domain" description="CSC1/OSCA1-like N-terminal transmembrane" evidence="10">
    <location>
        <begin position="36"/>
        <end position="184"/>
    </location>
</feature>
<evidence type="ECO:0000256" key="7">
    <source>
        <dbReference type="SAM" id="Phobius"/>
    </source>
</evidence>
<gene>
    <name evidence="12" type="ORF">AUEXF2481DRAFT_8113</name>
</gene>
<dbReference type="Proteomes" id="UP000030641">
    <property type="component" value="Unassembled WGS sequence"/>
</dbReference>
<dbReference type="PANTHER" id="PTHR13018:SF26">
    <property type="entry name" value="DOMAIN PROTEIN, PUTATIVE (AFU_ORTHOLOGUE AFUA_5G10920)-RELATED"/>
    <property type="match status" value="1"/>
</dbReference>
<dbReference type="OrthoDB" id="1076608at2759"/>
<evidence type="ECO:0000256" key="2">
    <source>
        <dbReference type="ARBA" id="ARBA00007779"/>
    </source>
</evidence>
<proteinExistence type="inferred from homology"/>
<evidence type="ECO:0000259" key="10">
    <source>
        <dbReference type="Pfam" id="PF13967"/>
    </source>
</evidence>
<keyword evidence="5 7" id="KW-1133">Transmembrane helix</keyword>
<feature type="transmembrane region" description="Helical" evidence="7">
    <location>
        <begin position="650"/>
        <end position="672"/>
    </location>
</feature>
<feature type="domain" description="CSC1/OSCA1-like cytosolic" evidence="11">
    <location>
        <begin position="208"/>
        <end position="389"/>
    </location>
</feature>
<dbReference type="OMA" id="REYHPST"/>
<dbReference type="InterPro" id="IPR003864">
    <property type="entry name" value="CSC1/OSCA1-like_7TM"/>
</dbReference>
<dbReference type="PANTHER" id="PTHR13018">
    <property type="entry name" value="PROBABLE MEMBRANE PROTEIN DUF221-RELATED"/>
    <property type="match status" value="1"/>
</dbReference>
<dbReference type="GO" id="GO:0005886">
    <property type="term" value="C:plasma membrane"/>
    <property type="evidence" value="ECO:0007669"/>
    <property type="project" value="TreeGrafter"/>
</dbReference>
<reference evidence="12 13" key="1">
    <citation type="journal article" date="2014" name="BMC Genomics">
        <title>Genome sequencing of four Aureobasidium pullulans varieties: biotechnological potential, stress tolerance, and description of new species.</title>
        <authorList>
            <person name="Gostin Ar C."/>
            <person name="Ohm R.A."/>
            <person name="Kogej T."/>
            <person name="Sonjak S."/>
            <person name="Turk M."/>
            <person name="Zajc J."/>
            <person name="Zalar P."/>
            <person name="Grube M."/>
            <person name="Sun H."/>
            <person name="Han J."/>
            <person name="Sharma A."/>
            <person name="Chiniquy J."/>
            <person name="Ngan C.Y."/>
            <person name="Lipzen A."/>
            <person name="Barry K."/>
            <person name="Grigoriev I.V."/>
            <person name="Gunde-Cimerman N."/>
        </authorList>
    </citation>
    <scope>NUCLEOTIDE SEQUENCE [LARGE SCALE GENOMIC DNA]</scope>
    <source>
        <strain evidence="12 13">EXF-2481</strain>
    </source>
</reference>
<keyword evidence="3" id="KW-0813">Transport</keyword>
<dbReference type="InterPro" id="IPR027815">
    <property type="entry name" value="CSC1/OSCA1-like_cyt"/>
</dbReference>
<feature type="transmembrane region" description="Helical" evidence="7">
    <location>
        <begin position="541"/>
        <end position="574"/>
    </location>
</feature>
<dbReference type="Pfam" id="PF14703">
    <property type="entry name" value="PHM7_cyt"/>
    <property type="match status" value="1"/>
</dbReference>
<dbReference type="GeneID" id="25371626"/>
<protein>
    <recommendedName>
        <fullName evidence="14">DUF221-domain-containing protein</fullName>
    </recommendedName>
</protein>
<feature type="domain" description="10TM putative phosphate transporter extracellular tail" evidence="9">
    <location>
        <begin position="778"/>
        <end position="863"/>
    </location>
</feature>
<evidence type="ECO:0000259" key="11">
    <source>
        <dbReference type="Pfam" id="PF14703"/>
    </source>
</evidence>
<feature type="transmembrane region" description="Helical" evidence="7">
    <location>
        <begin position="163"/>
        <end position="182"/>
    </location>
</feature>
<dbReference type="InterPro" id="IPR045122">
    <property type="entry name" value="Csc1-like"/>
</dbReference>
<organism evidence="12 13">
    <name type="scientific">Aureobasidium subglaciale (strain EXF-2481)</name>
    <name type="common">Aureobasidium pullulans var. subglaciale</name>
    <dbReference type="NCBI Taxonomy" id="1043005"/>
    <lineage>
        <taxon>Eukaryota</taxon>
        <taxon>Fungi</taxon>
        <taxon>Dikarya</taxon>
        <taxon>Ascomycota</taxon>
        <taxon>Pezizomycotina</taxon>
        <taxon>Dothideomycetes</taxon>
        <taxon>Dothideomycetidae</taxon>
        <taxon>Dothideales</taxon>
        <taxon>Saccotheciaceae</taxon>
        <taxon>Aureobasidium</taxon>
    </lineage>
</organism>
<feature type="transmembrane region" description="Helical" evidence="7">
    <location>
        <begin position="451"/>
        <end position="472"/>
    </location>
</feature>
<evidence type="ECO:0000256" key="1">
    <source>
        <dbReference type="ARBA" id="ARBA00004141"/>
    </source>
</evidence>
<evidence type="ECO:0000259" key="9">
    <source>
        <dbReference type="Pfam" id="PF12621"/>
    </source>
</evidence>
<dbReference type="HOGENOM" id="CLU_002458_2_1_1"/>
<dbReference type="Pfam" id="PF12621">
    <property type="entry name" value="PHM7_ext"/>
    <property type="match status" value="1"/>
</dbReference>
<feature type="domain" description="CSC1/OSCA1-like 7TM region" evidence="8">
    <location>
        <begin position="400"/>
        <end position="673"/>
    </location>
</feature>
<dbReference type="AlphaFoldDB" id="A0A074YYD1"/>
<evidence type="ECO:0000256" key="4">
    <source>
        <dbReference type="ARBA" id="ARBA00022692"/>
    </source>
</evidence>
<dbReference type="Pfam" id="PF02714">
    <property type="entry name" value="RSN1_7TM"/>
    <property type="match status" value="1"/>
</dbReference>
<dbReference type="EMBL" id="KL584774">
    <property type="protein sequence ID" value="KEQ91881.1"/>
    <property type="molecule type" value="Genomic_DNA"/>
</dbReference>
<evidence type="ECO:0000256" key="6">
    <source>
        <dbReference type="ARBA" id="ARBA00023136"/>
    </source>
</evidence>
<comment type="subcellular location">
    <subcellularLocation>
        <location evidence="1">Membrane</location>
        <topology evidence="1">Multi-pass membrane protein</topology>
    </subcellularLocation>
</comment>
<feature type="transmembrane region" description="Helical" evidence="7">
    <location>
        <begin position="684"/>
        <end position="706"/>
    </location>
</feature>
<keyword evidence="4 7" id="KW-0812">Transmembrane</keyword>
<evidence type="ECO:0000313" key="12">
    <source>
        <dbReference type="EMBL" id="KEQ91881.1"/>
    </source>
</evidence>
<evidence type="ECO:0000313" key="13">
    <source>
        <dbReference type="Proteomes" id="UP000030641"/>
    </source>
</evidence>
<dbReference type="GO" id="GO:0005227">
    <property type="term" value="F:calcium-activated cation channel activity"/>
    <property type="evidence" value="ECO:0007669"/>
    <property type="project" value="InterPro"/>
</dbReference>
<evidence type="ECO:0000259" key="8">
    <source>
        <dbReference type="Pfam" id="PF02714"/>
    </source>
</evidence>
<dbReference type="InterPro" id="IPR022257">
    <property type="entry name" value="PHM7_ext"/>
</dbReference>
<feature type="transmembrane region" description="Helical" evidence="7">
    <location>
        <begin position="36"/>
        <end position="57"/>
    </location>
</feature>
<dbReference type="Pfam" id="PF13967">
    <property type="entry name" value="RSN1_TM"/>
    <property type="match status" value="1"/>
</dbReference>
<dbReference type="InterPro" id="IPR032880">
    <property type="entry name" value="CSC1/OSCA1-like_N"/>
</dbReference>
<comment type="similarity">
    <text evidence="2">Belongs to the CSC1 (TC 1.A.17) family.</text>
</comment>